<comment type="similarity">
    <text evidence="13">Belongs to the SAT4 family.</text>
</comment>
<feature type="domain" description="CFEM" evidence="17">
    <location>
        <begin position="27"/>
        <end position="91"/>
    </location>
</feature>
<feature type="region of interest" description="Disordered" evidence="14">
    <location>
        <begin position="411"/>
        <end position="446"/>
    </location>
</feature>
<evidence type="ECO:0000256" key="5">
    <source>
        <dbReference type="ARBA" id="ARBA00022525"/>
    </source>
</evidence>
<feature type="signal peptide" evidence="16">
    <location>
        <begin position="1"/>
        <end position="19"/>
    </location>
</feature>
<keyword evidence="9 15" id="KW-1133">Transmembrane helix</keyword>
<evidence type="ECO:0000256" key="7">
    <source>
        <dbReference type="ARBA" id="ARBA00022692"/>
    </source>
</evidence>
<evidence type="ECO:0000256" key="4">
    <source>
        <dbReference type="ARBA" id="ARBA00010031"/>
    </source>
</evidence>
<keyword evidence="6" id="KW-0325">Glycoprotein</keyword>
<evidence type="ECO:0000256" key="1">
    <source>
        <dbReference type="ARBA" id="ARBA00004141"/>
    </source>
</evidence>
<feature type="transmembrane region" description="Helical" evidence="15">
    <location>
        <begin position="334"/>
        <end position="358"/>
    </location>
</feature>
<keyword evidence="12" id="KW-0449">Lipoprotein</keyword>
<feature type="region of interest" description="Disordered" evidence="14">
    <location>
        <begin position="373"/>
        <end position="393"/>
    </location>
</feature>
<evidence type="ECO:0000256" key="8">
    <source>
        <dbReference type="ARBA" id="ARBA00022729"/>
    </source>
</evidence>
<dbReference type="EMBL" id="JANBVO010000044">
    <property type="protein sequence ID" value="KAJ9134308.1"/>
    <property type="molecule type" value="Genomic_DNA"/>
</dbReference>
<comment type="similarity">
    <text evidence="4">Belongs to the RBT5 family.</text>
</comment>
<sequence length="446" mass="49597">MRYFVLTAFLLATFGASQAVSQNSSSQESLPPTCGLSCIVQYTLQSTCSLTNITCICDDVPLNDQISVCVKANCTVHEQLQTEKYSKDSCGIAPRDRSTLVWILPVIFGSFGLVAFILRVTARFAVGLHTWGPDDWVMVATMCLMVPFDILGIPLARHGLGKDIWTLQPDDITAILYIYFWDELIYLAALPLTKISILLFYLRIFPRKPIRIATWVLIGLNAGYLIAFEVVSIFQCDPLEGAWRAWDGSVTAKCRDINLQGWAAAGCNIVLDLAMLILPLPELYKLNLSLKKKLQVLLMFSLGFFVTIVSILRLSSLAKYGSTTDNFTQDYTEIGYWSTIEVPVGVTCACLPAIRALFGRLFPNMFGSTGRDKSDYVNNSKQPGKQSSTPGIRTPKILVKQEWTVVSKHQDESSVVELSMMPTFPDDQGSERHASEKKPTEPRESV</sequence>
<evidence type="ECO:0000256" key="2">
    <source>
        <dbReference type="ARBA" id="ARBA00004589"/>
    </source>
</evidence>
<feature type="compositionally biased region" description="Polar residues" evidence="14">
    <location>
        <begin position="376"/>
        <end position="391"/>
    </location>
</feature>
<keyword evidence="19" id="KW-1185">Reference proteome</keyword>
<evidence type="ECO:0000256" key="15">
    <source>
        <dbReference type="SAM" id="Phobius"/>
    </source>
</evidence>
<accession>A0AA38VBZ3</accession>
<dbReference type="InterPro" id="IPR052337">
    <property type="entry name" value="SAT4-like"/>
</dbReference>
<evidence type="ECO:0000256" key="11">
    <source>
        <dbReference type="ARBA" id="ARBA00023157"/>
    </source>
</evidence>
<feature type="transmembrane region" description="Helical" evidence="15">
    <location>
        <begin position="176"/>
        <end position="202"/>
    </location>
</feature>
<keyword evidence="8 16" id="KW-0732">Signal</keyword>
<comment type="subcellular location">
    <subcellularLocation>
        <location evidence="2">Membrane</location>
        <topology evidence="2">Lipid-anchor</topology>
        <topology evidence="2">GPI-anchor</topology>
    </subcellularLocation>
    <subcellularLocation>
        <location evidence="1">Membrane</location>
        <topology evidence="1">Multi-pass membrane protein</topology>
    </subcellularLocation>
    <subcellularLocation>
        <location evidence="3">Secreted</location>
    </subcellularLocation>
</comment>
<reference evidence="18" key="1">
    <citation type="submission" date="2022-07" db="EMBL/GenBank/DDBJ databases">
        <title>Fungi with potential for degradation of polypropylene.</title>
        <authorList>
            <person name="Gostincar C."/>
        </authorList>
    </citation>
    <scope>NUCLEOTIDE SEQUENCE</scope>
    <source>
        <strain evidence="18">EXF-13308</strain>
    </source>
</reference>
<feature type="transmembrane region" description="Helical" evidence="15">
    <location>
        <begin position="296"/>
        <end position="314"/>
    </location>
</feature>
<evidence type="ECO:0000313" key="18">
    <source>
        <dbReference type="EMBL" id="KAJ9134308.1"/>
    </source>
</evidence>
<dbReference type="InterPro" id="IPR049326">
    <property type="entry name" value="Rhodopsin_dom_fungi"/>
</dbReference>
<evidence type="ECO:0000256" key="14">
    <source>
        <dbReference type="SAM" id="MobiDB-lite"/>
    </source>
</evidence>
<dbReference type="SMART" id="SM00747">
    <property type="entry name" value="CFEM"/>
    <property type="match status" value="1"/>
</dbReference>
<evidence type="ECO:0000256" key="9">
    <source>
        <dbReference type="ARBA" id="ARBA00022989"/>
    </source>
</evidence>
<feature type="transmembrane region" description="Helical" evidence="15">
    <location>
        <begin position="136"/>
        <end position="156"/>
    </location>
</feature>
<keyword evidence="7 15" id="KW-0812">Transmembrane</keyword>
<evidence type="ECO:0000256" key="13">
    <source>
        <dbReference type="ARBA" id="ARBA00038359"/>
    </source>
</evidence>
<dbReference type="GO" id="GO:0005576">
    <property type="term" value="C:extracellular region"/>
    <property type="evidence" value="ECO:0007669"/>
    <property type="project" value="UniProtKB-SubCell"/>
</dbReference>
<feature type="transmembrane region" description="Helical" evidence="15">
    <location>
        <begin position="102"/>
        <end position="124"/>
    </location>
</feature>
<dbReference type="PANTHER" id="PTHR33048:SF160">
    <property type="entry name" value="SAT4 FAMILY MEMBRANE PROTEIN"/>
    <property type="match status" value="1"/>
</dbReference>
<gene>
    <name evidence="18" type="ORF">NKR23_g10210</name>
</gene>
<evidence type="ECO:0000256" key="6">
    <source>
        <dbReference type="ARBA" id="ARBA00022622"/>
    </source>
</evidence>
<feature type="transmembrane region" description="Helical" evidence="15">
    <location>
        <begin position="214"/>
        <end position="234"/>
    </location>
</feature>
<dbReference type="AlphaFoldDB" id="A0AA38VBZ3"/>
<protein>
    <submittedName>
        <fullName evidence="18">Cfem domain containing protein</fullName>
    </submittedName>
</protein>
<evidence type="ECO:0000256" key="3">
    <source>
        <dbReference type="ARBA" id="ARBA00004613"/>
    </source>
</evidence>
<keyword evidence="6" id="KW-0336">GPI-anchor</keyword>
<evidence type="ECO:0000313" key="19">
    <source>
        <dbReference type="Proteomes" id="UP001174694"/>
    </source>
</evidence>
<dbReference type="GO" id="GO:0098552">
    <property type="term" value="C:side of membrane"/>
    <property type="evidence" value="ECO:0007669"/>
    <property type="project" value="UniProtKB-KW"/>
</dbReference>
<feature type="transmembrane region" description="Helical" evidence="15">
    <location>
        <begin position="262"/>
        <end position="284"/>
    </location>
</feature>
<evidence type="ECO:0000259" key="17">
    <source>
        <dbReference type="SMART" id="SM00747"/>
    </source>
</evidence>
<evidence type="ECO:0000256" key="12">
    <source>
        <dbReference type="ARBA" id="ARBA00023288"/>
    </source>
</evidence>
<proteinExistence type="inferred from homology"/>
<evidence type="ECO:0000256" key="10">
    <source>
        <dbReference type="ARBA" id="ARBA00023136"/>
    </source>
</evidence>
<dbReference type="Pfam" id="PF05730">
    <property type="entry name" value="CFEM"/>
    <property type="match status" value="1"/>
</dbReference>
<dbReference type="PANTHER" id="PTHR33048">
    <property type="entry name" value="PTH11-LIKE INTEGRAL MEMBRANE PROTEIN (AFU_ORTHOLOGUE AFUA_5G11245)"/>
    <property type="match status" value="1"/>
</dbReference>
<feature type="compositionally biased region" description="Basic and acidic residues" evidence="14">
    <location>
        <begin position="429"/>
        <end position="446"/>
    </location>
</feature>
<name>A0AA38VBZ3_9PEZI</name>
<comment type="caution">
    <text evidence="18">The sequence shown here is derived from an EMBL/GenBank/DDBJ whole genome shotgun (WGS) entry which is preliminary data.</text>
</comment>
<keyword evidence="10 15" id="KW-0472">Membrane</keyword>
<keyword evidence="11" id="KW-1015">Disulfide bond</keyword>
<evidence type="ECO:0000256" key="16">
    <source>
        <dbReference type="SAM" id="SignalP"/>
    </source>
</evidence>
<dbReference type="Proteomes" id="UP001174694">
    <property type="component" value="Unassembled WGS sequence"/>
</dbReference>
<dbReference type="Pfam" id="PF20684">
    <property type="entry name" value="Fung_rhodopsin"/>
    <property type="match status" value="1"/>
</dbReference>
<keyword evidence="5" id="KW-0964">Secreted</keyword>
<dbReference type="InterPro" id="IPR008427">
    <property type="entry name" value="Extracellular_membr_CFEM_dom"/>
</dbReference>
<organism evidence="18 19">
    <name type="scientific">Pleurostoma richardsiae</name>
    <dbReference type="NCBI Taxonomy" id="41990"/>
    <lineage>
        <taxon>Eukaryota</taxon>
        <taxon>Fungi</taxon>
        <taxon>Dikarya</taxon>
        <taxon>Ascomycota</taxon>
        <taxon>Pezizomycotina</taxon>
        <taxon>Sordariomycetes</taxon>
        <taxon>Sordariomycetidae</taxon>
        <taxon>Calosphaeriales</taxon>
        <taxon>Pleurostomataceae</taxon>
        <taxon>Pleurostoma</taxon>
    </lineage>
</organism>
<feature type="chain" id="PRO_5041213367" evidence="16">
    <location>
        <begin position="20"/>
        <end position="446"/>
    </location>
</feature>